<feature type="transmembrane region" description="Helical" evidence="19">
    <location>
        <begin position="103"/>
        <end position="125"/>
    </location>
</feature>
<accession>A0A0F7PAY9</accession>
<dbReference type="InterPro" id="IPR003805">
    <property type="entry name" value="CobS"/>
</dbReference>
<proteinExistence type="inferred from homology"/>
<feature type="transmembrane region" description="Helical" evidence="19">
    <location>
        <begin position="131"/>
        <end position="152"/>
    </location>
</feature>
<dbReference type="UniPathway" id="UPA00148">
    <property type="reaction ID" value="UER00238"/>
</dbReference>
<evidence type="ECO:0000256" key="10">
    <source>
        <dbReference type="ARBA" id="ARBA00022692"/>
    </source>
</evidence>
<evidence type="ECO:0000313" key="23">
    <source>
        <dbReference type="Proteomes" id="UP000069906"/>
    </source>
</evidence>
<evidence type="ECO:0000256" key="18">
    <source>
        <dbReference type="ARBA" id="ARBA00049504"/>
    </source>
</evidence>
<evidence type="ECO:0000256" key="17">
    <source>
        <dbReference type="ARBA" id="ARBA00048623"/>
    </source>
</evidence>
<keyword evidence="23" id="KW-1185">Reference proteome</keyword>
<evidence type="ECO:0000256" key="6">
    <source>
        <dbReference type="ARBA" id="ARBA00015850"/>
    </source>
</evidence>
<evidence type="ECO:0000256" key="1">
    <source>
        <dbReference type="ARBA" id="ARBA00001946"/>
    </source>
</evidence>
<reference evidence="20 23" key="1">
    <citation type="journal article" date="2015" name="ISME J.">
        <title>Elemental sulfur and acetate can support life of a novel strictly anaerobic haloarchaeon.</title>
        <authorList>
            <person name="Sorokin D.Y."/>
            <person name="Kublanov I.V."/>
            <person name="Gavrilov S.N."/>
            <person name="Rojo D."/>
            <person name="Roman P."/>
            <person name="Golyshin P.N."/>
            <person name="Slepak V.Z."/>
            <person name="Smedile F."/>
            <person name="Ferrer M."/>
            <person name="Messina E."/>
            <person name="La Cono V."/>
            <person name="Yakimov M.M."/>
        </authorList>
    </citation>
    <scope>NUCLEOTIDE SEQUENCE [LARGE SCALE GENOMIC DNA]</scope>
    <source>
        <strain evidence="20 23">HSR2</strain>
    </source>
</reference>
<evidence type="ECO:0000256" key="11">
    <source>
        <dbReference type="ARBA" id="ARBA00022842"/>
    </source>
</evidence>
<sequence>MVSALRGALGFLTTLPVRVDERTWAAFRRRPVATMLAGYVVGGVAAVPPLYAPSAPLGAFGFVLAVYLMTGINHVDGLTDVADAVAVHGTESDRVAAMRDSHLGVGGLLAGGLVVLGLFAVGWELTAMGRGAVGVIVAAEVAAKLGMVLVLVRGVPRHEGLGSALAEHASLGTLALGTVLALPAAAITWPSPAGAVALTPGLLAAVAVCRLSNSRIGGISGDVLGATNEVARLAALLAGVIAWTLW</sequence>
<dbReference type="EMBL" id="CP008874">
    <property type="protein sequence ID" value="AKH96809.1"/>
    <property type="molecule type" value="Genomic_DNA"/>
</dbReference>
<evidence type="ECO:0000256" key="4">
    <source>
        <dbReference type="ARBA" id="ARBA00010561"/>
    </source>
</evidence>
<dbReference type="Pfam" id="PF02654">
    <property type="entry name" value="CobS"/>
    <property type="match status" value="1"/>
</dbReference>
<organism evidence="20 23">
    <name type="scientific">Halanaeroarchaeum sulfurireducens</name>
    <dbReference type="NCBI Taxonomy" id="1604004"/>
    <lineage>
        <taxon>Archaea</taxon>
        <taxon>Methanobacteriati</taxon>
        <taxon>Methanobacteriota</taxon>
        <taxon>Stenosarchaea group</taxon>
        <taxon>Halobacteria</taxon>
        <taxon>Halobacteriales</taxon>
        <taxon>Halobacteriaceae</taxon>
        <taxon>Halanaeroarchaeum</taxon>
    </lineage>
</organism>
<keyword evidence="8 19" id="KW-0169">Cobalamin biosynthesis</keyword>
<evidence type="ECO:0000313" key="22">
    <source>
        <dbReference type="Proteomes" id="UP000060390"/>
    </source>
</evidence>
<evidence type="ECO:0000256" key="14">
    <source>
        <dbReference type="ARBA" id="ARBA00025228"/>
    </source>
</evidence>
<keyword evidence="12 19" id="KW-1133">Transmembrane helix</keyword>
<gene>
    <name evidence="19 20" type="primary">cobS</name>
    <name evidence="21" type="ORF">HLASA_0301</name>
    <name evidence="20" type="ORF">HLASF_0302</name>
</gene>
<evidence type="ECO:0000256" key="12">
    <source>
        <dbReference type="ARBA" id="ARBA00022989"/>
    </source>
</evidence>
<comment type="catalytic activity">
    <reaction evidence="17 19">
        <text>alpha-ribazole + adenosylcob(III)inamide-GDP = adenosylcob(III)alamin + GMP + H(+)</text>
        <dbReference type="Rhea" id="RHEA:16049"/>
        <dbReference type="ChEBI" id="CHEBI:10329"/>
        <dbReference type="ChEBI" id="CHEBI:15378"/>
        <dbReference type="ChEBI" id="CHEBI:18408"/>
        <dbReference type="ChEBI" id="CHEBI:58115"/>
        <dbReference type="ChEBI" id="CHEBI:60487"/>
        <dbReference type="EC" id="2.7.8.26"/>
    </reaction>
</comment>
<dbReference type="GO" id="GO:0009236">
    <property type="term" value="P:cobalamin biosynthetic process"/>
    <property type="evidence" value="ECO:0007669"/>
    <property type="project" value="UniProtKB-UniRule"/>
</dbReference>
<comment type="subcellular location">
    <subcellularLocation>
        <location evidence="2 19">Cell membrane</location>
        <topology evidence="2 19">Multi-pass membrane protein</topology>
    </subcellularLocation>
</comment>
<evidence type="ECO:0000313" key="21">
    <source>
        <dbReference type="EMBL" id="ALG81211.1"/>
    </source>
</evidence>
<dbReference type="AlphaFoldDB" id="A0A0F7PAY9"/>
<dbReference type="GO" id="GO:0008818">
    <property type="term" value="F:cobalamin 5'-phosphate synthase activity"/>
    <property type="evidence" value="ECO:0007669"/>
    <property type="project" value="UniProtKB-UniRule"/>
</dbReference>
<keyword evidence="13 19" id="KW-0472">Membrane</keyword>
<dbReference type="NCBIfam" id="TIGR00317">
    <property type="entry name" value="cobS"/>
    <property type="match status" value="1"/>
</dbReference>
<comment type="cofactor">
    <cofactor evidence="1 19">
        <name>Mg(2+)</name>
        <dbReference type="ChEBI" id="CHEBI:18420"/>
    </cofactor>
</comment>
<dbReference type="EMBL" id="CP011564">
    <property type="protein sequence ID" value="ALG81211.1"/>
    <property type="molecule type" value="Genomic_DNA"/>
</dbReference>
<comment type="similarity">
    <text evidence="4 19">Belongs to the CobS family.</text>
</comment>
<dbReference type="GO" id="GO:0051073">
    <property type="term" value="F:adenosylcobinamide-GDP ribazoletransferase activity"/>
    <property type="evidence" value="ECO:0007669"/>
    <property type="project" value="UniProtKB-UniRule"/>
</dbReference>
<dbReference type="KEGG" id="hsu:HLASF_0302"/>
<evidence type="ECO:0000256" key="3">
    <source>
        <dbReference type="ARBA" id="ARBA00004663"/>
    </source>
</evidence>
<keyword evidence="7 19" id="KW-1003">Cell membrane</keyword>
<evidence type="ECO:0000256" key="9">
    <source>
        <dbReference type="ARBA" id="ARBA00022679"/>
    </source>
</evidence>
<feature type="transmembrane region" description="Helical" evidence="19">
    <location>
        <begin position="164"/>
        <end position="187"/>
    </location>
</feature>
<dbReference type="GO" id="GO:0005886">
    <property type="term" value="C:plasma membrane"/>
    <property type="evidence" value="ECO:0007669"/>
    <property type="project" value="UniProtKB-SubCell"/>
</dbReference>
<dbReference type="PANTHER" id="PTHR34148:SF1">
    <property type="entry name" value="ADENOSYLCOBINAMIDE-GDP RIBAZOLETRANSFERASE"/>
    <property type="match status" value="1"/>
</dbReference>
<evidence type="ECO:0000313" key="20">
    <source>
        <dbReference type="EMBL" id="AKH96809.1"/>
    </source>
</evidence>
<reference evidence="22" key="2">
    <citation type="submission" date="2015-05" db="EMBL/GenBank/DDBJ databases">
        <title>Complete genome sequence of Halanaeroarchaeum sulfurireducens type strain M27-SA2, a sulfate-reducer haloarchaeon from marine anoxic lake Medee.</title>
        <authorList>
            <person name="Messina E."/>
            <person name="Kublanov I.V."/>
            <person name="Toshchakov S."/>
            <person name="Arcadi E."/>
            <person name="La Spada G."/>
            <person name="La Cono V."/>
            <person name="Yakimov M.M."/>
        </authorList>
    </citation>
    <scope>NUCLEOTIDE SEQUENCE [LARGE SCALE GENOMIC DNA]</scope>
    <source>
        <strain evidence="22">M27-SA2</strain>
    </source>
</reference>
<comment type="function">
    <text evidence="14 19">Joins adenosylcobinamide-GDP and alpha-ribazole to generate adenosylcobalamin (Ado-cobalamin). Also synthesizes adenosylcobalamin 5'-phosphate from adenosylcobinamide-GDP and alpha-ribazole 5'-phosphate.</text>
</comment>
<evidence type="ECO:0000256" key="16">
    <source>
        <dbReference type="ARBA" id="ARBA00032853"/>
    </source>
</evidence>
<keyword evidence="10 19" id="KW-0812">Transmembrane</keyword>
<dbReference type="Proteomes" id="UP000060390">
    <property type="component" value="Chromosome"/>
</dbReference>
<dbReference type="EC" id="2.7.8.26" evidence="5 19"/>
<dbReference type="KEGG" id="hsf:HLASA_0301"/>
<protein>
    <recommendedName>
        <fullName evidence="6 19">Adenosylcobinamide-GDP ribazoletransferase</fullName>
        <ecNumber evidence="5 19">2.7.8.26</ecNumber>
    </recommendedName>
    <alternativeName>
        <fullName evidence="16 19">Cobalamin synthase</fullName>
    </alternativeName>
    <alternativeName>
        <fullName evidence="15 19">Cobalamin-5'-phosphate synthase</fullName>
    </alternativeName>
</protein>
<dbReference type="Proteomes" id="UP000069906">
    <property type="component" value="Chromosome"/>
</dbReference>
<dbReference type="HAMAP" id="MF_00719">
    <property type="entry name" value="CobS"/>
    <property type="match status" value="1"/>
</dbReference>
<dbReference type="HOGENOM" id="CLU_057426_2_0_2"/>
<comment type="pathway">
    <text evidence="3 19">Cofactor biosynthesis; adenosylcobalamin biosynthesis; adenosylcobalamin from cob(II)yrinate a,c-diamide: step 7/7.</text>
</comment>
<evidence type="ECO:0000256" key="8">
    <source>
        <dbReference type="ARBA" id="ARBA00022573"/>
    </source>
</evidence>
<dbReference type="STRING" id="1604004.HLASA_0301"/>
<evidence type="ECO:0000256" key="13">
    <source>
        <dbReference type="ARBA" id="ARBA00023136"/>
    </source>
</evidence>
<name>A0A0F7PAY9_9EURY</name>
<dbReference type="PANTHER" id="PTHR34148">
    <property type="entry name" value="ADENOSYLCOBINAMIDE-GDP RIBAZOLETRANSFERASE"/>
    <property type="match status" value="1"/>
</dbReference>
<evidence type="ECO:0000256" key="15">
    <source>
        <dbReference type="ARBA" id="ARBA00032605"/>
    </source>
</evidence>
<keyword evidence="11 19" id="KW-0460">Magnesium</keyword>
<evidence type="ECO:0000256" key="7">
    <source>
        <dbReference type="ARBA" id="ARBA00022475"/>
    </source>
</evidence>
<evidence type="ECO:0000256" key="19">
    <source>
        <dbReference type="HAMAP-Rule" id="MF_00719"/>
    </source>
</evidence>
<evidence type="ECO:0000256" key="2">
    <source>
        <dbReference type="ARBA" id="ARBA00004651"/>
    </source>
</evidence>
<feature type="transmembrane region" description="Helical" evidence="19">
    <location>
        <begin position="57"/>
        <end position="75"/>
    </location>
</feature>
<comment type="catalytic activity">
    <reaction evidence="18 19">
        <text>alpha-ribazole 5'-phosphate + adenosylcob(III)inamide-GDP = adenosylcob(III)alamin 5'-phosphate + GMP + H(+)</text>
        <dbReference type="Rhea" id="RHEA:23560"/>
        <dbReference type="ChEBI" id="CHEBI:15378"/>
        <dbReference type="ChEBI" id="CHEBI:57918"/>
        <dbReference type="ChEBI" id="CHEBI:58115"/>
        <dbReference type="ChEBI" id="CHEBI:60487"/>
        <dbReference type="ChEBI" id="CHEBI:60493"/>
        <dbReference type="EC" id="2.7.8.26"/>
    </reaction>
</comment>
<reference evidence="21 22" key="3">
    <citation type="journal article" date="2016" name="Stand. Genomic Sci.">
        <title>Complete genome sequence of 'Halanaeroarchaeum sulfurireducens' M27-SA2, a sulfur-reducing and acetate-oxidizing haloarchaeon from the deep-sea hypersaline anoxic lake Medee.</title>
        <authorList>
            <person name="Messina E."/>
            <person name="Sorokin D.Y."/>
            <person name="Kublanov I.V."/>
            <person name="Toshchakov S."/>
            <person name="Lopatina A."/>
            <person name="Arcadi E."/>
            <person name="Smedile F."/>
            <person name="La Spada G."/>
            <person name="La Cono V."/>
            <person name="Yakimov M.M."/>
        </authorList>
    </citation>
    <scope>NUCLEOTIDE SEQUENCE [LARGE SCALE GENOMIC DNA]</scope>
    <source>
        <strain evidence="21 22">M27-SA2</strain>
    </source>
</reference>
<keyword evidence="9 19" id="KW-0808">Transferase</keyword>
<evidence type="ECO:0000256" key="5">
    <source>
        <dbReference type="ARBA" id="ARBA00013200"/>
    </source>
</evidence>
<feature type="transmembrane region" description="Helical" evidence="19">
    <location>
        <begin position="32"/>
        <end position="51"/>
    </location>
</feature>